<evidence type="ECO:0000256" key="2">
    <source>
        <dbReference type="SAM" id="MobiDB-lite"/>
    </source>
</evidence>
<proteinExistence type="predicted"/>
<evidence type="ECO:0000259" key="4">
    <source>
        <dbReference type="Pfam" id="PF03633"/>
    </source>
</evidence>
<dbReference type="Gene3D" id="2.60.420.10">
    <property type="entry name" value="Maltose phosphorylase, domain 3"/>
    <property type="match status" value="1"/>
</dbReference>
<dbReference type="GO" id="GO:0030246">
    <property type="term" value="F:carbohydrate binding"/>
    <property type="evidence" value="ECO:0007669"/>
    <property type="project" value="InterPro"/>
</dbReference>
<dbReference type="GO" id="GO:0005975">
    <property type="term" value="P:carbohydrate metabolic process"/>
    <property type="evidence" value="ECO:0007669"/>
    <property type="project" value="InterPro"/>
</dbReference>
<dbReference type="InterPro" id="IPR012341">
    <property type="entry name" value="6hp_glycosidase-like_sf"/>
</dbReference>
<dbReference type="InterPro" id="IPR005196">
    <property type="entry name" value="Glyco_hydro_65_N"/>
</dbReference>
<dbReference type="Pfam" id="PF03636">
    <property type="entry name" value="Glyco_hydro_65N"/>
    <property type="match status" value="1"/>
</dbReference>
<dbReference type="Pfam" id="PF03632">
    <property type="entry name" value="Glyco_hydro_65m"/>
    <property type="match status" value="1"/>
</dbReference>
<feature type="compositionally biased region" description="Acidic residues" evidence="2">
    <location>
        <begin position="886"/>
        <end position="897"/>
    </location>
</feature>
<dbReference type="InterPro" id="IPR005195">
    <property type="entry name" value="Glyco_hydro_65_M"/>
</dbReference>
<dbReference type="InterPro" id="IPR008928">
    <property type="entry name" value="6-hairpin_glycosidase_sf"/>
</dbReference>
<keyword evidence="6" id="KW-0378">Hydrolase</keyword>
<keyword evidence="7" id="KW-1185">Reference proteome</keyword>
<evidence type="ECO:0000259" key="5">
    <source>
        <dbReference type="Pfam" id="PF03636"/>
    </source>
</evidence>
<dbReference type="InterPro" id="IPR005194">
    <property type="entry name" value="Glyco_hydro_65_C"/>
</dbReference>
<dbReference type="SUPFAM" id="SSF74650">
    <property type="entry name" value="Galactose mutarotase-like"/>
    <property type="match status" value="1"/>
</dbReference>
<name>A0A364V8I5_9CORY</name>
<dbReference type="GO" id="GO:0016757">
    <property type="term" value="F:glycosyltransferase activity"/>
    <property type="evidence" value="ECO:0007669"/>
    <property type="project" value="UniProtKB-ARBA"/>
</dbReference>
<feature type="domain" description="Glycoside hydrolase family 65 N-terminal" evidence="5">
    <location>
        <begin position="72"/>
        <end position="353"/>
    </location>
</feature>
<dbReference type="Pfam" id="PF03633">
    <property type="entry name" value="Glyco_hydro_65C"/>
    <property type="match status" value="1"/>
</dbReference>
<accession>A0A364V8I5</accession>
<dbReference type="InterPro" id="IPR037018">
    <property type="entry name" value="GH65_N"/>
</dbReference>
<organism evidence="6 7">
    <name type="scientific">Corynebacterium heidelbergense</name>
    <dbReference type="NCBI Taxonomy" id="2055947"/>
    <lineage>
        <taxon>Bacteria</taxon>
        <taxon>Bacillati</taxon>
        <taxon>Actinomycetota</taxon>
        <taxon>Actinomycetes</taxon>
        <taxon>Mycobacteriales</taxon>
        <taxon>Corynebacteriaceae</taxon>
        <taxon>Corynebacterium</taxon>
    </lineage>
</organism>
<gene>
    <name evidence="6" type="ORF">DLJ54_01095</name>
</gene>
<dbReference type="InterPro" id="IPR011013">
    <property type="entry name" value="Gal_mutarotase_sf_dom"/>
</dbReference>
<dbReference type="AlphaFoldDB" id="A0A364V8I5"/>
<feature type="region of interest" description="Disordered" evidence="2">
    <location>
        <begin position="862"/>
        <end position="918"/>
    </location>
</feature>
<dbReference type="SUPFAM" id="SSF48208">
    <property type="entry name" value="Six-hairpin glycosidases"/>
    <property type="match status" value="1"/>
</dbReference>
<dbReference type="PANTHER" id="PTHR11051:SF13">
    <property type="entry name" value="GLYCOSYL TRANSFERASE"/>
    <property type="match status" value="1"/>
</dbReference>
<sequence>MSAKFKRTVQAEKLEAFFSRRREGRATGPSRPIDGGDMVGVGYRADKHHHTLDPKELIDRENNPVNEWGWVETKPNRMDLGVSETIFAVSNGYLGMRGNPEEGRDSTAHGTFINGLHETWKIDHAEDAYGLAREGQSIIQVPDAKAMRLYIDDEPLRLGNAEVSSYRRSIDFREGVLRRDLIWRTPGGKRVRVTSERMVSFQEKHLAIMSLEVELLDDDAAVVISSQVLNRQDGEGEFPDNNARAAAEEAFDPRKGEQFSERVLLPRYQAQPEPERATLGYQVNHSGMTVACSVDHVLDVYNPTDHSADGSHDEGVEISTDVEEDVARVVYHLNGKRGMRLRLEKFVSYHSSRHVAPQELAFRCARTINRAKAVGFRHLVENQAEWLARFWERSDVRIEGQPQLQQAVRWNIFQLIQASARSEINGVPAKGMTGAGYGGHYFWDTEIYVMPFLSYTNPAFARNALRFRHGMLPAARDRAMELSHDGVLFPWRTINGRESSAYYAAGTAQYHIDADIAYALMKYVYATGDTDFLLEQGIHILVGTARFWMSLGFFNSKKDRFEIHSVTGPDEYTTVVNNNLYTNVMAQYNLRVAAAVVRQMRDARPKAYEDLLAQTKLTNTELERWTQAADAMYIPFNEKLRVNPQDDQFLQREVWNLDDPDGPLKRPLLLHYHPLTIYRYQVLKQADVVLALFLQGQDFATDIKRADYDYYDRLTTGDSTLSAVVQSIMAAELGYGKTAEHFFYRGLFVDLADLHRNTVDGVHIASCGGVWSALVYGFGGLRDHYGRYSIDPRLPAGWKSLEYSITLRGVRIQVTVVPGEVTLKVVAGTGRLDPIWVLGQEVVFDDDGTVTVKGDTVLRDEDESANELQHRSLDGSEWFGSSAPVLEDEKEGEDYEELSSSHDVVPQTPDGGPAPGDN</sequence>
<evidence type="ECO:0000313" key="6">
    <source>
        <dbReference type="EMBL" id="RAV32955.1"/>
    </source>
</evidence>
<dbReference type="Gene3D" id="1.50.10.10">
    <property type="match status" value="1"/>
</dbReference>
<dbReference type="Proteomes" id="UP000251577">
    <property type="component" value="Unassembled WGS sequence"/>
</dbReference>
<dbReference type="Gene3D" id="2.70.98.40">
    <property type="entry name" value="Glycoside hydrolase, family 65, N-terminal domain"/>
    <property type="match status" value="1"/>
</dbReference>
<evidence type="ECO:0000313" key="7">
    <source>
        <dbReference type="Proteomes" id="UP000251577"/>
    </source>
</evidence>
<dbReference type="GO" id="GO:0004553">
    <property type="term" value="F:hydrolase activity, hydrolyzing O-glycosyl compounds"/>
    <property type="evidence" value="ECO:0007669"/>
    <property type="project" value="TreeGrafter"/>
</dbReference>
<keyword evidence="1" id="KW-0326">Glycosidase</keyword>
<evidence type="ECO:0000259" key="3">
    <source>
        <dbReference type="Pfam" id="PF03632"/>
    </source>
</evidence>
<dbReference type="PANTHER" id="PTHR11051">
    <property type="entry name" value="GLYCOSYL HYDROLASE-RELATED"/>
    <property type="match status" value="1"/>
</dbReference>
<feature type="domain" description="Glycoside hydrolase family 65 central catalytic" evidence="3">
    <location>
        <begin position="409"/>
        <end position="771"/>
    </location>
</feature>
<comment type="caution">
    <text evidence="6">The sequence shown here is derived from an EMBL/GenBank/DDBJ whole genome shotgun (WGS) entry which is preliminary data.</text>
</comment>
<feature type="domain" description="Glycoside hydrolase family 65 C-terminal" evidence="4">
    <location>
        <begin position="781"/>
        <end position="841"/>
    </location>
</feature>
<dbReference type="RefSeq" id="WP_113630031.1">
    <property type="nucleotide sequence ID" value="NZ_QHCV01000006.1"/>
</dbReference>
<evidence type="ECO:0000256" key="1">
    <source>
        <dbReference type="ARBA" id="ARBA00023295"/>
    </source>
</evidence>
<protein>
    <submittedName>
        <fullName evidence="6">Family 65 glycosyl hydrolase</fullName>
    </submittedName>
</protein>
<reference evidence="6 7" key="1">
    <citation type="journal article" date="2018" name="Syst. Appl. Microbiol.">
        <title>Corynebacterium heidelbergense sp. nov., isolated from the preen glands of Egyptian geese (Alopochen aegyptiacus).</title>
        <authorList>
            <person name="Braun M.S."/>
            <person name="Wang E."/>
            <person name="Zimmermann S."/>
            <person name="Wink M."/>
        </authorList>
    </citation>
    <scope>NUCLEOTIDE SEQUENCE [LARGE SCALE GENOMIC DNA]</scope>
    <source>
        <strain evidence="6 7">647</strain>
    </source>
</reference>
<dbReference type="EMBL" id="QHCV01000006">
    <property type="protein sequence ID" value="RAV32955.1"/>
    <property type="molecule type" value="Genomic_DNA"/>
</dbReference>